<accession>G7VI84</accession>
<dbReference type="InterPro" id="IPR049386">
    <property type="entry name" value="FCSD_central"/>
</dbReference>
<name>G7VI84_9CREN</name>
<dbReference type="OrthoDB" id="38899at2157"/>
<dbReference type="Gene3D" id="3.50.50.60">
    <property type="entry name" value="FAD/NAD(P)-binding domain"/>
    <property type="match status" value="2"/>
</dbReference>
<dbReference type="SUPFAM" id="SSF51905">
    <property type="entry name" value="FAD/NAD(P)-binding domain"/>
    <property type="match status" value="2"/>
</dbReference>
<dbReference type="Proteomes" id="UP000005867">
    <property type="component" value="Chromosome"/>
</dbReference>
<dbReference type="KEGG" id="pyr:P186_0726"/>
<proteinExistence type="predicted"/>
<evidence type="ECO:0000259" key="1">
    <source>
        <dbReference type="Pfam" id="PF21706"/>
    </source>
</evidence>
<dbReference type="PANTHER" id="PTHR43755:SF1">
    <property type="entry name" value="FAD-DEPENDENT PYRIDINE NUCLEOTIDE-DISULPHIDE OXIDOREDUCTASE"/>
    <property type="match status" value="1"/>
</dbReference>
<keyword evidence="3" id="KW-1185">Reference proteome</keyword>
<reference evidence="2 3" key="1">
    <citation type="journal article" date="2012" name="J. Bacteriol.">
        <title>Complete genome sequence of strain 1860, a crenarchaeon of the genus pyrobaculum able to grow with various electron acceptors.</title>
        <authorList>
            <person name="Mardanov A.V."/>
            <person name="Gumerov V.M."/>
            <person name="Slobodkina G.B."/>
            <person name="Beletsky A.V."/>
            <person name="Bonch-Osmolovskaya E.A."/>
            <person name="Ravin N.V."/>
            <person name="Skryabin K.G."/>
        </authorList>
    </citation>
    <scope>NUCLEOTIDE SEQUENCE [LARGE SCALE GENOMIC DNA]</scope>
    <source>
        <strain evidence="2 3">1860</strain>
    </source>
</reference>
<gene>
    <name evidence="2" type="ORF">P186_0726</name>
</gene>
<evidence type="ECO:0000313" key="3">
    <source>
        <dbReference type="Proteomes" id="UP000005867"/>
    </source>
</evidence>
<dbReference type="eggNOG" id="arCOG01064">
    <property type="taxonomic scope" value="Archaea"/>
</dbReference>
<dbReference type="HOGENOM" id="CLU_030742_0_0_2"/>
<feature type="domain" description="Sulfide dehydrogenase [flavocytochrome c] flavoprotein chain central" evidence="1">
    <location>
        <begin position="100"/>
        <end position="203"/>
    </location>
</feature>
<dbReference type="BioCyc" id="PSP1104324:GJSN-714-MONOMER"/>
<protein>
    <submittedName>
        <fullName evidence="2">FAD-dependent pyridine nucleotide-disulfide oxidoreductase</fullName>
    </submittedName>
</protein>
<dbReference type="InterPro" id="IPR052541">
    <property type="entry name" value="SQRD"/>
</dbReference>
<dbReference type="EMBL" id="CP003098">
    <property type="protein sequence ID" value="AET32176.1"/>
    <property type="molecule type" value="Genomic_DNA"/>
</dbReference>
<dbReference type="STRING" id="1104324.P186_0726"/>
<dbReference type="InterPro" id="IPR036188">
    <property type="entry name" value="FAD/NAD-bd_sf"/>
</dbReference>
<sequence length="335" mass="37166">MPAHTEIAQGEATFEGHIGVINSLEGPGVRVLNAEVGWVDPDNRIVYTKIGAVQYDYLFIGTGMVFADWEIPGLAKAPNYSIYYGKTALAYYDATERLKKGTIVIGIPQAPYKCGPAPFETASMTYERLKKKGADFKIIILDANQRPAPGPDTRRKIFLDFINKTNGVIEYHSSEYVKSVDPVNKTLESTKGEVYKWDILMIIGPTHAPDWLIATGLAKRFVDVDRRTFRHVKYDDIFAAGDAQGFTNYGYAVGSGQVAAESLARALGYEVKDPTRVISNENYNNLYEGSYVHIKLRVPVGGQEEGVAELVQGNTYKSVRLGWIKGTVSIYPTRF</sequence>
<dbReference type="PANTHER" id="PTHR43755">
    <property type="match status" value="1"/>
</dbReference>
<dbReference type="AlphaFoldDB" id="G7VI84"/>
<organism evidence="2 3">
    <name type="scientific">Pyrobaculum ferrireducens</name>
    <dbReference type="NCBI Taxonomy" id="1104324"/>
    <lineage>
        <taxon>Archaea</taxon>
        <taxon>Thermoproteota</taxon>
        <taxon>Thermoprotei</taxon>
        <taxon>Thermoproteales</taxon>
        <taxon>Thermoproteaceae</taxon>
        <taxon>Pyrobaculum</taxon>
    </lineage>
</organism>
<evidence type="ECO:0000313" key="2">
    <source>
        <dbReference type="EMBL" id="AET32176.1"/>
    </source>
</evidence>
<dbReference type="Pfam" id="PF21706">
    <property type="entry name" value="FCSD_central"/>
    <property type="match status" value="1"/>
</dbReference>